<dbReference type="Proteomes" id="UP000254920">
    <property type="component" value="Unassembled WGS sequence"/>
</dbReference>
<accession>A0A381DJP6</accession>
<dbReference type="GO" id="GO:0003824">
    <property type="term" value="F:catalytic activity"/>
    <property type="evidence" value="ECO:0007669"/>
    <property type="project" value="InterPro"/>
</dbReference>
<dbReference type="OrthoDB" id="5339230at2"/>
<evidence type="ECO:0000313" key="1">
    <source>
        <dbReference type="EMBL" id="SUX10922.1"/>
    </source>
</evidence>
<dbReference type="SUPFAM" id="SSF53167">
    <property type="entry name" value="Purine and uridine phosphorylases"/>
    <property type="match status" value="1"/>
</dbReference>
<gene>
    <name evidence="1" type="ORF">NCTC12475_01134</name>
</gene>
<evidence type="ECO:0000313" key="2">
    <source>
        <dbReference type="Proteomes" id="UP000254920"/>
    </source>
</evidence>
<name>A0A381DJP6_9BACT</name>
<dbReference type="STRING" id="32024.GCA_000788295_01419"/>
<protein>
    <submittedName>
        <fullName evidence="1">Purine nucleoside phosphorylase</fullName>
    </submittedName>
</protein>
<reference evidence="1 2" key="1">
    <citation type="submission" date="2018-06" db="EMBL/GenBank/DDBJ databases">
        <authorList>
            <consortium name="Pathogen Informatics"/>
            <person name="Doyle S."/>
        </authorList>
    </citation>
    <scope>NUCLEOTIDE SEQUENCE [LARGE SCALE GENOMIC DNA]</scope>
    <source>
        <strain evidence="1 2">NCTC12475</strain>
    </source>
</reference>
<dbReference type="GeneID" id="93091554"/>
<dbReference type="Gene3D" id="3.40.50.1580">
    <property type="entry name" value="Nucleoside phosphorylase domain"/>
    <property type="match status" value="1"/>
</dbReference>
<dbReference type="RefSeq" id="WP_089183265.1">
    <property type="nucleotide sequence ID" value="NZ_CP043427.1"/>
</dbReference>
<dbReference type="AlphaFoldDB" id="A0A381DJP6"/>
<dbReference type="GO" id="GO:0009116">
    <property type="term" value="P:nucleoside metabolic process"/>
    <property type="evidence" value="ECO:0007669"/>
    <property type="project" value="InterPro"/>
</dbReference>
<sequence length="180" mass="20109">MIVCAGDIENFSFAKPIGIGLVNSAINLTNILTTNLLTKQNISQLVFIGTAGLYKDGNIFDIYESSKASNLEISNVLNLSYSPIKYTIDNNVSRETLLVNSSNFITQDENIAYKMFELGCFMENIEFFSVLKVADFFKIPAFGIFCATNFCNKNAHSDFIKNHEKAKKILTSYIKNKGII</sequence>
<keyword evidence="2" id="KW-1185">Reference proteome</keyword>
<proteinExistence type="predicted"/>
<dbReference type="InterPro" id="IPR035994">
    <property type="entry name" value="Nucleoside_phosphorylase_sf"/>
</dbReference>
<dbReference type="EMBL" id="UFVD01000001">
    <property type="protein sequence ID" value="SUX10922.1"/>
    <property type="molecule type" value="Genomic_DNA"/>
</dbReference>
<organism evidence="1 2">
    <name type="scientific">Campylobacter sputorum subsp. sputorum</name>
    <dbReference type="NCBI Taxonomy" id="32024"/>
    <lineage>
        <taxon>Bacteria</taxon>
        <taxon>Pseudomonadati</taxon>
        <taxon>Campylobacterota</taxon>
        <taxon>Epsilonproteobacteria</taxon>
        <taxon>Campylobacterales</taxon>
        <taxon>Campylobacteraceae</taxon>
        <taxon>Campylobacter</taxon>
    </lineage>
</organism>